<feature type="signal peptide" evidence="2">
    <location>
        <begin position="1"/>
        <end position="19"/>
    </location>
</feature>
<dbReference type="PANTHER" id="PTHR30290">
    <property type="entry name" value="PERIPLASMIC BINDING COMPONENT OF ABC TRANSPORTER"/>
    <property type="match status" value="1"/>
</dbReference>
<dbReference type="RefSeq" id="WP_358360358.1">
    <property type="nucleotide sequence ID" value="NZ_JBEZFP010000102.1"/>
</dbReference>
<accession>A0ABV3DQ16</accession>
<feature type="region of interest" description="Disordered" evidence="1">
    <location>
        <begin position="71"/>
        <end position="93"/>
    </location>
</feature>
<name>A0ABV3DQ16_9ACTN</name>
<dbReference type="InterPro" id="IPR000914">
    <property type="entry name" value="SBP_5_dom"/>
</dbReference>
<sequence>MRSKTVSIWVAGTAALAIAATGCTGSEGGAASAAKDAAQSPQGAPAPSTPPRPYDCLPAAAAAAAPGTPVDPAAVYSASSTEPQDLLPGNTGFDRNTNHAVGMLFRGLVDYDPASGKPVSAMMASCTTTDARSYTIAVKPGWTFHNGEKVTAKSYADAWTWALDPANKAAGEEVLAEVDTVKAADEATLLVTLDEADSSFPAQLGLAAFSPLPSVFFQDPGRFAREPVGNGPFRIDPDAGWRQGVSLTLRRYDAYAGPDKAQAAGVRLEFGSDAARRGPLDVISLLPAVEPGRTVSVPGGTVVHQVMSTAEVLYFPMADPAWSAPGAAKVRQGLSLAIDREAIMRAMYPGGAWQPATDWLAAGVPGGDNACGELCAYDPERARQLVAEGGGVPGGSVTLSYAQDGGRGRVFKAICDSINTALGSAVCVPAPVAGLGELRSKVDARQMTGMFRGGWTADYPSPRNFLDPMFRGDSEANDSGYRNQLFDESVAQARKAADPAKAAQFWSDAQAQLAIDMPALPLWSYGKALASGPNIANLAADHFGTPVWTRIGVKAPAAPRS</sequence>
<protein>
    <submittedName>
        <fullName evidence="4">ABC transporter substrate-binding protein</fullName>
    </submittedName>
</protein>
<comment type="caution">
    <text evidence="4">The sequence shown here is derived from an EMBL/GenBank/DDBJ whole genome shotgun (WGS) entry which is preliminary data.</text>
</comment>
<keyword evidence="5" id="KW-1185">Reference proteome</keyword>
<dbReference type="PIRSF" id="PIRSF002741">
    <property type="entry name" value="MppA"/>
    <property type="match status" value="1"/>
</dbReference>
<keyword evidence="2" id="KW-0732">Signal</keyword>
<feature type="domain" description="Solute-binding protein family 5" evidence="3">
    <location>
        <begin position="119"/>
        <end position="473"/>
    </location>
</feature>
<dbReference type="Gene3D" id="3.40.190.10">
    <property type="entry name" value="Periplasmic binding protein-like II"/>
    <property type="match status" value="1"/>
</dbReference>
<organism evidence="4 5">
    <name type="scientific">Streptodolium elevatio</name>
    <dbReference type="NCBI Taxonomy" id="3157996"/>
    <lineage>
        <taxon>Bacteria</taxon>
        <taxon>Bacillati</taxon>
        <taxon>Actinomycetota</taxon>
        <taxon>Actinomycetes</taxon>
        <taxon>Kitasatosporales</taxon>
        <taxon>Streptomycetaceae</taxon>
        <taxon>Streptodolium</taxon>
    </lineage>
</organism>
<dbReference type="Gene3D" id="3.10.105.10">
    <property type="entry name" value="Dipeptide-binding Protein, Domain 3"/>
    <property type="match status" value="1"/>
</dbReference>
<evidence type="ECO:0000313" key="5">
    <source>
        <dbReference type="Proteomes" id="UP001551482"/>
    </source>
</evidence>
<dbReference type="Proteomes" id="UP001551482">
    <property type="component" value="Unassembled WGS sequence"/>
</dbReference>
<reference evidence="4 5" key="1">
    <citation type="submission" date="2024-06" db="EMBL/GenBank/DDBJ databases">
        <title>The Natural Products Discovery Center: Release of the First 8490 Sequenced Strains for Exploring Actinobacteria Biosynthetic Diversity.</title>
        <authorList>
            <person name="Kalkreuter E."/>
            <person name="Kautsar S.A."/>
            <person name="Yang D."/>
            <person name="Bader C.D."/>
            <person name="Teijaro C.N."/>
            <person name="Fluegel L."/>
            <person name="Davis C.M."/>
            <person name="Simpson J.R."/>
            <person name="Lauterbach L."/>
            <person name="Steele A.D."/>
            <person name="Gui C."/>
            <person name="Meng S."/>
            <person name="Li G."/>
            <person name="Viehrig K."/>
            <person name="Ye F."/>
            <person name="Su P."/>
            <person name="Kiefer A.F."/>
            <person name="Nichols A."/>
            <person name="Cepeda A.J."/>
            <person name="Yan W."/>
            <person name="Fan B."/>
            <person name="Jiang Y."/>
            <person name="Adhikari A."/>
            <person name="Zheng C.-J."/>
            <person name="Schuster L."/>
            <person name="Cowan T.M."/>
            <person name="Smanski M.J."/>
            <person name="Chevrette M.G."/>
            <person name="De Carvalho L.P.S."/>
            <person name="Shen B."/>
        </authorList>
    </citation>
    <scope>NUCLEOTIDE SEQUENCE [LARGE SCALE GENOMIC DNA]</scope>
    <source>
        <strain evidence="4 5">NPDC048946</strain>
    </source>
</reference>
<dbReference type="InterPro" id="IPR039424">
    <property type="entry name" value="SBP_5"/>
</dbReference>
<dbReference type="InterPro" id="IPR030678">
    <property type="entry name" value="Peptide/Ni-bd"/>
</dbReference>
<proteinExistence type="predicted"/>
<evidence type="ECO:0000256" key="2">
    <source>
        <dbReference type="SAM" id="SignalP"/>
    </source>
</evidence>
<evidence type="ECO:0000313" key="4">
    <source>
        <dbReference type="EMBL" id="MEU8137852.1"/>
    </source>
</evidence>
<feature type="chain" id="PRO_5045218415" evidence="2">
    <location>
        <begin position="20"/>
        <end position="561"/>
    </location>
</feature>
<dbReference type="EMBL" id="JBEZFP010000102">
    <property type="protein sequence ID" value="MEU8137852.1"/>
    <property type="molecule type" value="Genomic_DNA"/>
</dbReference>
<feature type="region of interest" description="Disordered" evidence="1">
    <location>
        <begin position="28"/>
        <end position="53"/>
    </location>
</feature>
<feature type="compositionally biased region" description="Low complexity" evidence="1">
    <location>
        <begin position="28"/>
        <end position="46"/>
    </location>
</feature>
<dbReference type="SUPFAM" id="SSF53850">
    <property type="entry name" value="Periplasmic binding protein-like II"/>
    <property type="match status" value="1"/>
</dbReference>
<dbReference type="PROSITE" id="PS51257">
    <property type="entry name" value="PROKAR_LIPOPROTEIN"/>
    <property type="match status" value="1"/>
</dbReference>
<dbReference type="CDD" id="cd00995">
    <property type="entry name" value="PBP2_NikA_DppA_OppA_like"/>
    <property type="match status" value="1"/>
</dbReference>
<evidence type="ECO:0000259" key="3">
    <source>
        <dbReference type="Pfam" id="PF00496"/>
    </source>
</evidence>
<gene>
    <name evidence="4" type="ORF">AB0C36_30615</name>
</gene>
<dbReference type="Gene3D" id="3.90.76.10">
    <property type="entry name" value="Dipeptide-binding Protein, Domain 1"/>
    <property type="match status" value="1"/>
</dbReference>
<dbReference type="PANTHER" id="PTHR30290:SF83">
    <property type="entry name" value="ABC TRANSPORTER SUBSTRATE-BINDING PROTEIN"/>
    <property type="match status" value="1"/>
</dbReference>
<evidence type="ECO:0000256" key="1">
    <source>
        <dbReference type="SAM" id="MobiDB-lite"/>
    </source>
</evidence>
<dbReference type="Pfam" id="PF00496">
    <property type="entry name" value="SBP_bac_5"/>
    <property type="match status" value="1"/>
</dbReference>